<dbReference type="Proteomes" id="UP000807469">
    <property type="component" value="Unassembled WGS sequence"/>
</dbReference>
<evidence type="ECO:0000256" key="3">
    <source>
        <dbReference type="ARBA" id="ARBA00023110"/>
    </source>
</evidence>
<keyword evidence="4 5" id="KW-0413">Isomerase</keyword>
<dbReference type="InterPro" id="IPR044609">
    <property type="entry name" value="FKBP2/11"/>
</dbReference>
<name>A0A9P5YZ17_9AGAR</name>
<organism evidence="7 8">
    <name type="scientific">Pholiota conissans</name>
    <dbReference type="NCBI Taxonomy" id="109636"/>
    <lineage>
        <taxon>Eukaryota</taxon>
        <taxon>Fungi</taxon>
        <taxon>Dikarya</taxon>
        <taxon>Basidiomycota</taxon>
        <taxon>Agaricomycotina</taxon>
        <taxon>Agaricomycetes</taxon>
        <taxon>Agaricomycetidae</taxon>
        <taxon>Agaricales</taxon>
        <taxon>Agaricineae</taxon>
        <taxon>Strophariaceae</taxon>
        <taxon>Pholiota</taxon>
    </lineage>
</organism>
<dbReference type="GO" id="GO:0005783">
    <property type="term" value="C:endoplasmic reticulum"/>
    <property type="evidence" value="ECO:0007669"/>
    <property type="project" value="TreeGrafter"/>
</dbReference>
<keyword evidence="8" id="KW-1185">Reference proteome</keyword>
<dbReference type="PANTHER" id="PTHR45779">
    <property type="entry name" value="PEPTIDYLPROLYL ISOMERASE"/>
    <property type="match status" value="1"/>
</dbReference>
<dbReference type="PANTHER" id="PTHR45779:SF7">
    <property type="entry name" value="PEPTIDYLPROLYL ISOMERASE"/>
    <property type="match status" value="1"/>
</dbReference>
<evidence type="ECO:0000256" key="1">
    <source>
        <dbReference type="ARBA" id="ARBA00000971"/>
    </source>
</evidence>
<evidence type="ECO:0000256" key="4">
    <source>
        <dbReference type="ARBA" id="ARBA00023235"/>
    </source>
</evidence>
<dbReference type="AlphaFoldDB" id="A0A9P5YZ17"/>
<comment type="catalytic activity">
    <reaction evidence="1 5">
        <text>[protein]-peptidylproline (omega=180) = [protein]-peptidylproline (omega=0)</text>
        <dbReference type="Rhea" id="RHEA:16237"/>
        <dbReference type="Rhea" id="RHEA-COMP:10747"/>
        <dbReference type="Rhea" id="RHEA-COMP:10748"/>
        <dbReference type="ChEBI" id="CHEBI:83833"/>
        <dbReference type="ChEBI" id="CHEBI:83834"/>
        <dbReference type="EC" id="5.2.1.8"/>
    </reaction>
</comment>
<dbReference type="FunFam" id="3.10.50.40:FF:000006">
    <property type="entry name" value="Peptidyl-prolyl cis-trans isomerase"/>
    <property type="match status" value="1"/>
</dbReference>
<dbReference type="OrthoDB" id="1902587at2759"/>
<evidence type="ECO:0000259" key="6">
    <source>
        <dbReference type="PROSITE" id="PS50059"/>
    </source>
</evidence>
<gene>
    <name evidence="7" type="ORF">BDN70DRAFT_880058</name>
</gene>
<comment type="caution">
    <text evidence="7">The sequence shown here is derived from an EMBL/GenBank/DDBJ whole genome shotgun (WGS) entry which is preliminary data.</text>
</comment>
<evidence type="ECO:0000313" key="8">
    <source>
        <dbReference type="Proteomes" id="UP000807469"/>
    </source>
</evidence>
<dbReference type="InterPro" id="IPR046357">
    <property type="entry name" value="PPIase_dom_sf"/>
</dbReference>
<dbReference type="InterPro" id="IPR001179">
    <property type="entry name" value="PPIase_FKBP_dom"/>
</dbReference>
<dbReference type="SUPFAM" id="SSF54534">
    <property type="entry name" value="FKBP-like"/>
    <property type="match status" value="1"/>
</dbReference>
<sequence length="138" mass="14704">MAFFGAAAANAQAGDSSAPTDLLIETTYMPESCPYKAQSGDKIKVHYTGTLFSNGNKFDSSLDRGSPLPLTLGVGQVIKGWDEGLKGMCLHEKRKLTIPSHMAYGARGFGNVIPPNSALVFTVELVGLEPSGQNREEL</sequence>
<dbReference type="Gene3D" id="3.10.50.40">
    <property type="match status" value="1"/>
</dbReference>
<dbReference type="GO" id="GO:0003755">
    <property type="term" value="F:peptidyl-prolyl cis-trans isomerase activity"/>
    <property type="evidence" value="ECO:0007669"/>
    <property type="project" value="UniProtKB-KW"/>
</dbReference>
<dbReference type="Pfam" id="PF00254">
    <property type="entry name" value="FKBP_C"/>
    <property type="match status" value="1"/>
</dbReference>
<keyword evidence="3 5" id="KW-0697">Rotamase</keyword>
<protein>
    <recommendedName>
        <fullName evidence="2 5">peptidylprolyl isomerase</fullName>
        <ecNumber evidence="2 5">5.2.1.8</ecNumber>
    </recommendedName>
</protein>
<evidence type="ECO:0000256" key="2">
    <source>
        <dbReference type="ARBA" id="ARBA00013194"/>
    </source>
</evidence>
<proteinExistence type="predicted"/>
<dbReference type="PROSITE" id="PS50059">
    <property type="entry name" value="FKBP_PPIASE"/>
    <property type="match status" value="1"/>
</dbReference>
<reference evidence="7" key="1">
    <citation type="submission" date="2020-11" db="EMBL/GenBank/DDBJ databases">
        <authorList>
            <consortium name="DOE Joint Genome Institute"/>
            <person name="Ahrendt S."/>
            <person name="Riley R."/>
            <person name="Andreopoulos W."/>
            <person name="Labutti K."/>
            <person name="Pangilinan J."/>
            <person name="Ruiz-Duenas F.J."/>
            <person name="Barrasa J.M."/>
            <person name="Sanchez-Garcia M."/>
            <person name="Camarero S."/>
            <person name="Miyauchi S."/>
            <person name="Serrano A."/>
            <person name="Linde D."/>
            <person name="Babiker R."/>
            <person name="Drula E."/>
            <person name="Ayuso-Fernandez I."/>
            <person name="Pacheco R."/>
            <person name="Padilla G."/>
            <person name="Ferreira P."/>
            <person name="Barriuso J."/>
            <person name="Kellner H."/>
            <person name="Castanera R."/>
            <person name="Alfaro M."/>
            <person name="Ramirez L."/>
            <person name="Pisabarro A.G."/>
            <person name="Kuo A."/>
            <person name="Tritt A."/>
            <person name="Lipzen A."/>
            <person name="He G."/>
            <person name="Yan M."/>
            <person name="Ng V."/>
            <person name="Cullen D."/>
            <person name="Martin F."/>
            <person name="Rosso M.-N."/>
            <person name="Henrissat B."/>
            <person name="Hibbett D."/>
            <person name="Martinez A.T."/>
            <person name="Grigoriev I.V."/>
        </authorList>
    </citation>
    <scope>NUCLEOTIDE SEQUENCE</scope>
    <source>
        <strain evidence="7">CIRM-BRFM 674</strain>
    </source>
</reference>
<evidence type="ECO:0000313" key="7">
    <source>
        <dbReference type="EMBL" id="KAF9478368.1"/>
    </source>
</evidence>
<dbReference type="EC" id="5.2.1.8" evidence="2 5"/>
<accession>A0A9P5YZ17</accession>
<feature type="domain" description="PPIase FKBP-type" evidence="6">
    <location>
        <begin position="40"/>
        <end position="129"/>
    </location>
</feature>
<dbReference type="EMBL" id="MU155236">
    <property type="protein sequence ID" value="KAF9478368.1"/>
    <property type="molecule type" value="Genomic_DNA"/>
</dbReference>
<evidence type="ECO:0000256" key="5">
    <source>
        <dbReference type="PROSITE-ProRule" id="PRU00277"/>
    </source>
</evidence>